<gene>
    <name evidence="1" type="ORF">QM524_05805</name>
</gene>
<name>A0ABT6Y569_9BACT</name>
<dbReference type="EMBL" id="JASHIF010000004">
    <property type="protein sequence ID" value="MDI9858713.1"/>
    <property type="molecule type" value="Genomic_DNA"/>
</dbReference>
<dbReference type="Proteomes" id="UP001236507">
    <property type="component" value="Unassembled WGS sequence"/>
</dbReference>
<reference evidence="1 2" key="1">
    <citation type="submission" date="2023-05" db="EMBL/GenBank/DDBJ databases">
        <title>Novel species of genus Flectobacillus isolated from stream in China.</title>
        <authorList>
            <person name="Lu H."/>
        </authorList>
    </citation>
    <scope>NUCLEOTIDE SEQUENCE [LARGE SCALE GENOMIC DNA]</scope>
    <source>
        <strain evidence="1 2">KCTC 42575</strain>
    </source>
</reference>
<protein>
    <submittedName>
        <fullName evidence="1">Uncharacterized protein</fullName>
    </submittedName>
</protein>
<evidence type="ECO:0000313" key="2">
    <source>
        <dbReference type="Proteomes" id="UP001236507"/>
    </source>
</evidence>
<accession>A0ABT6Y569</accession>
<proteinExistence type="predicted"/>
<sequence>MITINNEGEYEKASDRADEIFGAKPGTPEHKELQELLKALKKYEDDFVKMLKGYNS</sequence>
<evidence type="ECO:0000313" key="1">
    <source>
        <dbReference type="EMBL" id="MDI9858713.1"/>
    </source>
</evidence>
<organism evidence="1 2">
    <name type="scientific">Flectobacillus roseus</name>
    <dbReference type="NCBI Taxonomy" id="502259"/>
    <lineage>
        <taxon>Bacteria</taxon>
        <taxon>Pseudomonadati</taxon>
        <taxon>Bacteroidota</taxon>
        <taxon>Cytophagia</taxon>
        <taxon>Cytophagales</taxon>
        <taxon>Flectobacillaceae</taxon>
        <taxon>Flectobacillus</taxon>
    </lineage>
</organism>
<keyword evidence="2" id="KW-1185">Reference proteome</keyword>
<comment type="caution">
    <text evidence="1">The sequence shown here is derived from an EMBL/GenBank/DDBJ whole genome shotgun (WGS) entry which is preliminary data.</text>
</comment>
<dbReference type="RefSeq" id="WP_166551236.1">
    <property type="nucleotide sequence ID" value="NZ_JASHIF010000004.1"/>
</dbReference>